<dbReference type="PANTHER" id="PTHR47967:SF128">
    <property type="entry name" value="ASPARTIC PROTEINASE CDR1-LIKE"/>
    <property type="match status" value="1"/>
</dbReference>
<dbReference type="OrthoDB" id="1152975at2759"/>
<sequence length="191" mass="21915">MSPPYISYYLAFNTGSQFTWTQCKKCKERGRSYFNRREPIFPNTKSSSNRPVLCNDQHHLCDPRRYSGIFCEYRRIHGWFLHYLTHGLGNLHIRFELQWSWGQRNCSDIVWLQTGSEGFLTDHPNNLMAGVMGIGWGPPSIITQLQTQANGHFSYCIPMVGNSGLVPSTPVRGRYTIKAGVSDNETAKLRH</sequence>
<dbReference type="InterPro" id="IPR021109">
    <property type="entry name" value="Peptidase_aspartic_dom_sf"/>
</dbReference>
<keyword evidence="5" id="KW-0624">Polysaccharide degradation</keyword>
<accession>A0A2P5C847</accession>
<evidence type="ECO:0000313" key="5">
    <source>
        <dbReference type="EMBL" id="PON57174.1"/>
    </source>
</evidence>
<evidence type="ECO:0000256" key="1">
    <source>
        <dbReference type="ARBA" id="ARBA00007447"/>
    </source>
</evidence>
<dbReference type="GO" id="GO:0006508">
    <property type="term" value="P:proteolysis"/>
    <property type="evidence" value="ECO:0007669"/>
    <property type="project" value="UniProtKB-KW"/>
</dbReference>
<keyword evidence="6" id="KW-1185">Reference proteome</keyword>
<feature type="domain" description="Xylanase inhibitor N-terminal" evidence="4">
    <location>
        <begin position="4"/>
        <end position="159"/>
    </location>
</feature>
<dbReference type="GO" id="GO:0008233">
    <property type="term" value="F:peptidase activity"/>
    <property type="evidence" value="ECO:0007669"/>
    <property type="project" value="UniProtKB-KW"/>
</dbReference>
<evidence type="ECO:0000256" key="3">
    <source>
        <dbReference type="ARBA" id="ARBA00022801"/>
    </source>
</evidence>
<dbReference type="SUPFAM" id="SSF50630">
    <property type="entry name" value="Acid proteases"/>
    <property type="match status" value="1"/>
</dbReference>
<keyword evidence="5" id="KW-0326">Glycosidase</keyword>
<proteinExistence type="inferred from homology"/>
<keyword evidence="5" id="KW-0858">Xylan degradation</keyword>
<evidence type="ECO:0000259" key="4">
    <source>
        <dbReference type="Pfam" id="PF14543"/>
    </source>
</evidence>
<dbReference type="Proteomes" id="UP000237105">
    <property type="component" value="Unassembled WGS sequence"/>
</dbReference>
<keyword evidence="5" id="KW-0119">Carbohydrate metabolism</keyword>
<dbReference type="Pfam" id="PF14543">
    <property type="entry name" value="TAXi_N"/>
    <property type="match status" value="1"/>
</dbReference>
<dbReference type="GO" id="GO:0016798">
    <property type="term" value="F:hydrolase activity, acting on glycosyl bonds"/>
    <property type="evidence" value="ECO:0007669"/>
    <property type="project" value="UniProtKB-KW"/>
</dbReference>
<dbReference type="AlphaFoldDB" id="A0A2P5C847"/>
<dbReference type="GO" id="GO:0045493">
    <property type="term" value="P:xylan catabolic process"/>
    <property type="evidence" value="ECO:0007669"/>
    <property type="project" value="UniProtKB-KW"/>
</dbReference>
<comment type="similarity">
    <text evidence="1">Belongs to the peptidase A1 family.</text>
</comment>
<dbReference type="PANTHER" id="PTHR47967">
    <property type="entry name" value="OS07G0603500 PROTEIN-RELATED"/>
    <property type="match status" value="1"/>
</dbReference>
<reference evidence="6" key="1">
    <citation type="submission" date="2016-06" db="EMBL/GenBank/DDBJ databases">
        <title>Parallel loss of symbiosis genes in relatives of nitrogen-fixing non-legume Parasponia.</title>
        <authorList>
            <person name="Van Velzen R."/>
            <person name="Holmer R."/>
            <person name="Bu F."/>
            <person name="Rutten L."/>
            <person name="Van Zeijl A."/>
            <person name="Liu W."/>
            <person name="Santuari L."/>
            <person name="Cao Q."/>
            <person name="Sharma T."/>
            <person name="Shen D."/>
            <person name="Roswanjaya Y."/>
            <person name="Wardhani T."/>
            <person name="Kalhor M.S."/>
            <person name="Jansen J."/>
            <person name="Van den Hoogen J."/>
            <person name="Gungor B."/>
            <person name="Hartog M."/>
            <person name="Hontelez J."/>
            <person name="Verver J."/>
            <person name="Yang W.-C."/>
            <person name="Schijlen E."/>
            <person name="Repin R."/>
            <person name="Schilthuizen M."/>
            <person name="Schranz E."/>
            <person name="Heidstra R."/>
            <person name="Miyata K."/>
            <person name="Fedorova E."/>
            <person name="Kohlen W."/>
            <person name="Bisseling T."/>
            <person name="Smit S."/>
            <person name="Geurts R."/>
        </authorList>
    </citation>
    <scope>NUCLEOTIDE SEQUENCE [LARGE SCALE GENOMIC DNA]</scope>
    <source>
        <strain evidence="6">cv. WU1-14</strain>
    </source>
</reference>
<keyword evidence="2" id="KW-0645">Protease</keyword>
<evidence type="ECO:0000256" key="2">
    <source>
        <dbReference type="ARBA" id="ARBA00022670"/>
    </source>
</evidence>
<gene>
    <name evidence="5" type="ORF">PanWU01x14_175880</name>
</gene>
<dbReference type="Gene3D" id="2.40.70.10">
    <property type="entry name" value="Acid Proteases"/>
    <property type="match status" value="1"/>
</dbReference>
<evidence type="ECO:0000313" key="6">
    <source>
        <dbReference type="Proteomes" id="UP000237105"/>
    </source>
</evidence>
<organism evidence="5 6">
    <name type="scientific">Parasponia andersonii</name>
    <name type="common">Sponia andersonii</name>
    <dbReference type="NCBI Taxonomy" id="3476"/>
    <lineage>
        <taxon>Eukaryota</taxon>
        <taxon>Viridiplantae</taxon>
        <taxon>Streptophyta</taxon>
        <taxon>Embryophyta</taxon>
        <taxon>Tracheophyta</taxon>
        <taxon>Spermatophyta</taxon>
        <taxon>Magnoliopsida</taxon>
        <taxon>eudicotyledons</taxon>
        <taxon>Gunneridae</taxon>
        <taxon>Pentapetalae</taxon>
        <taxon>rosids</taxon>
        <taxon>fabids</taxon>
        <taxon>Rosales</taxon>
        <taxon>Cannabaceae</taxon>
        <taxon>Parasponia</taxon>
    </lineage>
</organism>
<dbReference type="STRING" id="3476.A0A2P5C847"/>
<keyword evidence="3 5" id="KW-0378">Hydrolase</keyword>
<dbReference type="GO" id="GO:0005576">
    <property type="term" value="C:extracellular region"/>
    <property type="evidence" value="ECO:0007669"/>
    <property type="project" value="TreeGrafter"/>
</dbReference>
<dbReference type="InterPro" id="IPR051708">
    <property type="entry name" value="Plant_Aspart_Prot_A1"/>
</dbReference>
<dbReference type="InterPro" id="IPR032861">
    <property type="entry name" value="TAXi_N"/>
</dbReference>
<protein>
    <submittedName>
        <fullName evidence="5">Xylanase inhibitor, N-terminal</fullName>
    </submittedName>
</protein>
<dbReference type="EMBL" id="JXTB01000162">
    <property type="protein sequence ID" value="PON57174.1"/>
    <property type="molecule type" value="Genomic_DNA"/>
</dbReference>
<comment type="caution">
    <text evidence="5">The sequence shown here is derived from an EMBL/GenBank/DDBJ whole genome shotgun (WGS) entry which is preliminary data.</text>
</comment>
<name>A0A2P5C847_PARAD</name>